<proteinExistence type="predicted"/>
<accession>A0AA35Q1W0</accession>
<keyword evidence="2" id="KW-1185">Reference proteome</keyword>
<dbReference type="EMBL" id="CABFNP030001042">
    <property type="protein sequence ID" value="CAI6090976.1"/>
    <property type="molecule type" value="Genomic_DNA"/>
</dbReference>
<feature type="non-terminal residue" evidence="1">
    <location>
        <position position="198"/>
    </location>
</feature>
<name>A0AA35Q1W0_9HYPO</name>
<comment type="caution">
    <text evidence="1">The sequence shown here is derived from an EMBL/GenBank/DDBJ whole genome shotgun (WGS) entry which is preliminary data.</text>
</comment>
<gene>
    <name evidence="1" type="ORF">CCHLO57077_00010161</name>
</gene>
<dbReference type="Proteomes" id="UP001160390">
    <property type="component" value="Unassembled WGS sequence"/>
</dbReference>
<evidence type="ECO:0000313" key="1">
    <source>
        <dbReference type="EMBL" id="CAI6090976.1"/>
    </source>
</evidence>
<dbReference type="PANTHER" id="PTHR10039">
    <property type="entry name" value="AMELOGENIN"/>
    <property type="match status" value="1"/>
</dbReference>
<sequence>MESAIRLFSHRELKEFIKDGILPDCADGCLDELVDRVALGADGMFLWARLMISFIQSPAHSKDKRMSILREIDFTEGLGKMYQRIFCHIRNSGETAHRLATHLLVWLKYRSTAMSTKQTRRALSNAAVWSMGDQSNDILDFEKAALIACAGVVEICPLPSNSEVTNILKFSHLSVKEMLDWPKTTFESEDKLASHDYK</sequence>
<dbReference type="PANTHER" id="PTHR10039:SF15">
    <property type="entry name" value="NACHT DOMAIN-CONTAINING PROTEIN"/>
    <property type="match status" value="1"/>
</dbReference>
<evidence type="ECO:0000313" key="2">
    <source>
        <dbReference type="Proteomes" id="UP001160390"/>
    </source>
</evidence>
<dbReference type="AlphaFoldDB" id="A0AA35Q1W0"/>
<organism evidence="1 2">
    <name type="scientific">Clonostachys chloroleuca</name>
    <dbReference type="NCBI Taxonomy" id="1926264"/>
    <lineage>
        <taxon>Eukaryota</taxon>
        <taxon>Fungi</taxon>
        <taxon>Dikarya</taxon>
        <taxon>Ascomycota</taxon>
        <taxon>Pezizomycotina</taxon>
        <taxon>Sordariomycetes</taxon>
        <taxon>Hypocreomycetidae</taxon>
        <taxon>Hypocreales</taxon>
        <taxon>Bionectriaceae</taxon>
        <taxon>Clonostachys</taxon>
    </lineage>
</organism>
<protein>
    <submittedName>
        <fullName evidence="1">Uncharacterized protein</fullName>
    </submittedName>
</protein>
<reference evidence="1" key="1">
    <citation type="submission" date="2023-01" db="EMBL/GenBank/DDBJ databases">
        <authorList>
            <person name="Piombo E."/>
        </authorList>
    </citation>
    <scope>NUCLEOTIDE SEQUENCE</scope>
</reference>